<evidence type="ECO:0000259" key="23">
    <source>
        <dbReference type="PROSITE" id="PS50157"/>
    </source>
</evidence>
<evidence type="ECO:0000256" key="10">
    <source>
        <dbReference type="ARBA" id="ARBA00022833"/>
    </source>
</evidence>
<comment type="subcellular location">
    <subcellularLocation>
        <location evidence="2">Cytoplasm</location>
        <location evidence="2">Cytoskeleton</location>
        <location evidence="2">Flagellum axoneme</location>
    </subcellularLocation>
    <subcellularLocation>
        <location evidence="1">Nucleus</location>
    </subcellularLocation>
</comment>
<dbReference type="InterPro" id="IPR009290">
    <property type="entry name" value="Radial_spoke_3"/>
</dbReference>
<keyword evidence="5" id="KW-0963">Cytoplasm</keyword>
<accession>A0A2I0TWM0</accession>
<keyword evidence="22" id="KW-1133">Transmembrane helix</keyword>
<keyword evidence="12" id="KW-0805">Transcription regulation</keyword>
<feature type="transmembrane region" description="Helical" evidence="22">
    <location>
        <begin position="287"/>
        <end position="307"/>
    </location>
</feature>
<dbReference type="PANTHER" id="PTHR21648:SF0">
    <property type="entry name" value="RADIAL SPOKE HEAD PROTEIN 3 HOMOLOG"/>
    <property type="match status" value="1"/>
</dbReference>
<dbReference type="GO" id="GO:0043565">
    <property type="term" value="F:sequence-specific DNA binding"/>
    <property type="evidence" value="ECO:0007669"/>
    <property type="project" value="UniProtKB-ARBA"/>
</dbReference>
<keyword evidence="22" id="KW-0472">Membrane</keyword>
<dbReference type="Gene3D" id="3.30.160.60">
    <property type="entry name" value="Classic Zinc Finger"/>
    <property type="match status" value="4"/>
</dbReference>
<keyword evidence="10" id="KW-0862">Zinc</keyword>
<keyword evidence="11" id="KW-0282">Flagellum</keyword>
<evidence type="ECO:0000256" key="12">
    <source>
        <dbReference type="ARBA" id="ARBA00023015"/>
    </source>
</evidence>
<keyword evidence="9 20" id="KW-0863">Zinc-finger</keyword>
<evidence type="ECO:0000313" key="25">
    <source>
        <dbReference type="Proteomes" id="UP000233556"/>
    </source>
</evidence>
<dbReference type="GO" id="GO:0005634">
    <property type="term" value="C:nucleus"/>
    <property type="evidence" value="ECO:0007669"/>
    <property type="project" value="UniProtKB-SubCell"/>
</dbReference>
<reference evidence="25" key="2">
    <citation type="submission" date="2017-12" db="EMBL/GenBank/DDBJ databases">
        <title>Genome sequence of the Bar-tailed Godwit (Limosa lapponica baueri).</title>
        <authorList>
            <person name="Lima N.C.B."/>
            <person name="Parody-Merino A.M."/>
            <person name="Battley P.F."/>
            <person name="Fidler A.E."/>
            <person name="Prosdocimi F."/>
        </authorList>
    </citation>
    <scope>NUCLEOTIDE SEQUENCE [LARGE SCALE GENOMIC DNA]</scope>
</reference>
<evidence type="ECO:0000256" key="20">
    <source>
        <dbReference type="PROSITE-ProRule" id="PRU00042"/>
    </source>
</evidence>
<protein>
    <recommendedName>
        <fullName evidence="23">C2H2-type domain-containing protein</fullName>
    </recommendedName>
</protein>
<dbReference type="PROSITE" id="PS50157">
    <property type="entry name" value="ZINC_FINGER_C2H2_2"/>
    <property type="match status" value="5"/>
</dbReference>
<keyword evidence="14" id="KW-0238">DNA-binding</keyword>
<evidence type="ECO:0000256" key="16">
    <source>
        <dbReference type="ARBA" id="ARBA00023163"/>
    </source>
</evidence>
<dbReference type="GO" id="GO:0008270">
    <property type="term" value="F:zinc ion binding"/>
    <property type="evidence" value="ECO:0007669"/>
    <property type="project" value="UniProtKB-KW"/>
</dbReference>
<dbReference type="Gene3D" id="2.170.270.10">
    <property type="entry name" value="SET domain"/>
    <property type="match status" value="1"/>
</dbReference>
<keyword evidence="25" id="KW-1185">Reference proteome</keyword>
<evidence type="ECO:0000256" key="7">
    <source>
        <dbReference type="ARBA" id="ARBA00022723"/>
    </source>
</evidence>
<organism evidence="24 25">
    <name type="scientific">Limosa lapponica baueri</name>
    <dbReference type="NCBI Taxonomy" id="1758121"/>
    <lineage>
        <taxon>Eukaryota</taxon>
        <taxon>Metazoa</taxon>
        <taxon>Chordata</taxon>
        <taxon>Craniata</taxon>
        <taxon>Vertebrata</taxon>
        <taxon>Euteleostomi</taxon>
        <taxon>Archelosauria</taxon>
        <taxon>Archosauria</taxon>
        <taxon>Dinosauria</taxon>
        <taxon>Saurischia</taxon>
        <taxon>Theropoda</taxon>
        <taxon>Coelurosauria</taxon>
        <taxon>Aves</taxon>
        <taxon>Neognathae</taxon>
        <taxon>Neoaves</taxon>
        <taxon>Charadriiformes</taxon>
        <taxon>Scolopacidae</taxon>
        <taxon>Limosa</taxon>
    </lineage>
</organism>
<dbReference type="SUPFAM" id="SSF57667">
    <property type="entry name" value="beta-beta-alpha zinc fingers"/>
    <property type="match status" value="3"/>
</dbReference>
<evidence type="ECO:0000256" key="14">
    <source>
        <dbReference type="ARBA" id="ARBA00023125"/>
    </source>
</evidence>
<dbReference type="PROSITE" id="PS00028">
    <property type="entry name" value="ZINC_FINGER_C2H2_1"/>
    <property type="match status" value="5"/>
</dbReference>
<keyword evidence="15" id="KW-0010">Activator</keyword>
<feature type="domain" description="C2H2-type" evidence="23">
    <location>
        <begin position="476"/>
        <end position="503"/>
    </location>
</feature>
<dbReference type="FunFam" id="3.30.160.60:FF:000600">
    <property type="entry name" value="PLAG1 like zinc finger 2"/>
    <property type="match status" value="1"/>
</dbReference>
<evidence type="ECO:0000256" key="19">
    <source>
        <dbReference type="ARBA" id="ARBA00023273"/>
    </source>
</evidence>
<dbReference type="GO" id="GO:0005929">
    <property type="term" value="C:cilium"/>
    <property type="evidence" value="ECO:0007669"/>
    <property type="project" value="TreeGrafter"/>
</dbReference>
<dbReference type="OrthoDB" id="8117402at2759"/>
<evidence type="ECO:0000256" key="5">
    <source>
        <dbReference type="ARBA" id="ARBA00022490"/>
    </source>
</evidence>
<dbReference type="GO" id="GO:0003700">
    <property type="term" value="F:DNA-binding transcription factor activity"/>
    <property type="evidence" value="ECO:0007669"/>
    <property type="project" value="UniProtKB-ARBA"/>
</dbReference>
<gene>
    <name evidence="24" type="ORF">llap_11490</name>
</gene>
<feature type="domain" description="C2H2-type" evidence="23">
    <location>
        <begin position="511"/>
        <end position="538"/>
    </location>
</feature>
<dbReference type="Pfam" id="PF00096">
    <property type="entry name" value="zf-C2H2"/>
    <property type="match status" value="2"/>
</dbReference>
<dbReference type="Pfam" id="PF06098">
    <property type="entry name" value="Radial_spoke_3"/>
    <property type="match status" value="1"/>
</dbReference>
<comment type="similarity">
    <text evidence="4">Belongs to the krueppel C2H2-type zinc-finger protein family.</text>
</comment>
<evidence type="ECO:0000256" key="4">
    <source>
        <dbReference type="ARBA" id="ARBA00006991"/>
    </source>
</evidence>
<evidence type="ECO:0000256" key="13">
    <source>
        <dbReference type="ARBA" id="ARBA00023069"/>
    </source>
</evidence>
<dbReference type="InterPro" id="IPR046341">
    <property type="entry name" value="SET_dom_sf"/>
</dbReference>
<name>A0A2I0TWM0_LIMLA</name>
<evidence type="ECO:0000256" key="6">
    <source>
        <dbReference type="ARBA" id="ARBA00022553"/>
    </source>
</evidence>
<dbReference type="EMBL" id="KZ506821">
    <property type="protein sequence ID" value="PKU38208.1"/>
    <property type="molecule type" value="Genomic_DNA"/>
</dbReference>
<dbReference type="InterPro" id="IPR036236">
    <property type="entry name" value="Znf_C2H2_sf"/>
</dbReference>
<keyword evidence="7" id="KW-0479">Metal-binding</keyword>
<keyword evidence="8" id="KW-0677">Repeat</keyword>
<dbReference type="FunFam" id="3.30.160.60:FF:000256">
    <property type="entry name" value="PLAG1 like zinc finger 2"/>
    <property type="match status" value="1"/>
</dbReference>
<evidence type="ECO:0000256" key="22">
    <source>
        <dbReference type="SAM" id="Phobius"/>
    </source>
</evidence>
<keyword evidence="6" id="KW-0597">Phosphoprotein</keyword>
<dbReference type="GO" id="GO:0045944">
    <property type="term" value="P:positive regulation of transcription by RNA polymerase II"/>
    <property type="evidence" value="ECO:0007669"/>
    <property type="project" value="UniProtKB-ARBA"/>
</dbReference>
<evidence type="ECO:0000256" key="21">
    <source>
        <dbReference type="SAM" id="MobiDB-lite"/>
    </source>
</evidence>
<feature type="domain" description="C2H2-type" evidence="23">
    <location>
        <begin position="418"/>
        <end position="445"/>
    </location>
</feature>
<keyword evidence="18" id="KW-0539">Nucleus</keyword>
<dbReference type="InterPro" id="IPR013087">
    <property type="entry name" value="Znf_C2H2_type"/>
</dbReference>
<feature type="domain" description="C2H2-type" evidence="23">
    <location>
        <begin position="447"/>
        <end position="474"/>
    </location>
</feature>
<keyword evidence="16" id="KW-0804">Transcription</keyword>
<keyword evidence="13" id="KW-0969">Cilium</keyword>
<keyword evidence="22" id="KW-0812">Transmembrane</keyword>
<evidence type="ECO:0000256" key="17">
    <source>
        <dbReference type="ARBA" id="ARBA00023212"/>
    </source>
</evidence>
<dbReference type="FunFam" id="3.30.160.60:FF:000231">
    <property type="entry name" value="PLAG1 like zinc finger 2"/>
    <property type="match status" value="1"/>
</dbReference>
<dbReference type="AlphaFoldDB" id="A0A2I0TWM0"/>
<proteinExistence type="inferred from homology"/>
<comment type="similarity">
    <text evidence="3">Belongs to the flagellar radial spoke RSP3 family.</text>
</comment>
<evidence type="ECO:0000256" key="15">
    <source>
        <dbReference type="ARBA" id="ARBA00023159"/>
    </source>
</evidence>
<feature type="domain" description="C2H2-type" evidence="23">
    <location>
        <begin position="539"/>
        <end position="567"/>
    </location>
</feature>
<evidence type="ECO:0000256" key="9">
    <source>
        <dbReference type="ARBA" id="ARBA00022771"/>
    </source>
</evidence>
<evidence type="ECO:0000256" key="11">
    <source>
        <dbReference type="ARBA" id="ARBA00022846"/>
    </source>
</evidence>
<feature type="region of interest" description="Disordered" evidence="21">
    <location>
        <begin position="54"/>
        <end position="77"/>
    </location>
</feature>
<dbReference type="Pfam" id="PF21549">
    <property type="entry name" value="PRDM2_PR"/>
    <property type="match status" value="1"/>
</dbReference>
<keyword evidence="19" id="KW-0966">Cell projection</keyword>
<dbReference type="Proteomes" id="UP000233556">
    <property type="component" value="Unassembled WGS sequence"/>
</dbReference>
<dbReference type="PANTHER" id="PTHR21648">
    <property type="entry name" value="FLAGELLAR RADIAL SPOKE PROTEIN 3"/>
    <property type="match status" value="1"/>
</dbReference>
<sequence>MNPPLGQEKELPRYVHLMYDRRVVRGNTYALQVAPVSTQPSLLEIQRQREARRRALARKRAKEQMQSRTPEPVEGREHVHVQTELYLEEISDRIIEVDIECQTDAFLDRPATPLFIPAKTGKDVATQIEEGELFDFDIEVKPILEVLVGKTIEQALLEVMEEEELAQLWARQRAYAELRNAELAEAQRLEEQDRRYREEKCGRPQNHLEDYSHRGCQAVVRSEGELSPRPGLGGSTGMVRTVQPSHLGASAVGTAPGWLQGLLWSSVVMNHRGMAQIDKVVYFTIRYILPLTVVLCLRFAFVLGVFAKKVIQKRTQFGPYVGQLSTKLTRYDESRLVLQVLKDGGKYFLDTPNEDCGNWMMFVRLARNQEEQTLVAYQHCGEVYFTTVKSFMWVLPELSLTVTGETKHSATHSPQKSHQCGYCEKTFHRKDHLKNHLQTHDPNKMAFKCEECGKKYNTKLGYKRHLALHAATSGDLTCRVCAQEFGGTEILLEHLKSHAGKPTGNTKEKKHKCDHCERHFYTRKDVRRHMVVHTGCKDFLCQFCAQRFGRKDHLTRHTRKTHPQELLKSRLQNGDSVGLLDQLFPFRLKEDAGILSPFPERVSVQNGVLNSSESEEYNCSHLPSQPSLQTALPLEPSPHLQRMGCADSLPAVHPTPCSTAIPTNLNLQQPNKYDLSSTSFAAGSLKNLPIKVDVKGYNVHLLEDLPLPEPQSLHKINLEEVSSGPVGDTNKYPVHKETEAAAETTSLPFMDLTHVMSFWQLPQGDNQNTTGDMAMAFGSEEPSHRLNGLGQQQGLQLATGGMAINQLHHLPRSFPSTTNSVTLPHFHHAFK</sequence>
<dbReference type="InterPro" id="IPR001214">
    <property type="entry name" value="SET_dom"/>
</dbReference>
<dbReference type="SMART" id="SM00355">
    <property type="entry name" value="ZnF_C2H2"/>
    <property type="match status" value="5"/>
</dbReference>
<evidence type="ECO:0000313" key="24">
    <source>
        <dbReference type="EMBL" id="PKU38208.1"/>
    </source>
</evidence>
<keyword evidence="17" id="KW-0206">Cytoskeleton</keyword>
<reference evidence="25" key="1">
    <citation type="submission" date="2017-11" db="EMBL/GenBank/DDBJ databases">
        <authorList>
            <person name="Lima N.C."/>
            <person name="Parody-Merino A.M."/>
            <person name="Battley P.F."/>
            <person name="Fidler A.E."/>
            <person name="Prosdocimi F."/>
        </authorList>
    </citation>
    <scope>NUCLEOTIDE SEQUENCE [LARGE SCALE GENOMIC DNA]</scope>
</reference>
<evidence type="ECO:0000256" key="8">
    <source>
        <dbReference type="ARBA" id="ARBA00022737"/>
    </source>
</evidence>
<evidence type="ECO:0000256" key="1">
    <source>
        <dbReference type="ARBA" id="ARBA00004123"/>
    </source>
</evidence>
<evidence type="ECO:0000256" key="3">
    <source>
        <dbReference type="ARBA" id="ARBA00006737"/>
    </source>
</evidence>
<evidence type="ECO:0000256" key="18">
    <source>
        <dbReference type="ARBA" id="ARBA00023242"/>
    </source>
</evidence>
<evidence type="ECO:0000256" key="2">
    <source>
        <dbReference type="ARBA" id="ARBA00004611"/>
    </source>
</evidence>